<dbReference type="InParanoid" id="A0A0D2APE3"/>
<reference evidence="2 3" key="1">
    <citation type="submission" date="2015-01" db="EMBL/GenBank/DDBJ databases">
        <title>The Genome Sequence of Ochroconis gallopava CBS43764.</title>
        <authorList>
            <consortium name="The Broad Institute Genomics Platform"/>
            <person name="Cuomo C."/>
            <person name="de Hoog S."/>
            <person name="Gorbushina A."/>
            <person name="Stielow B."/>
            <person name="Teixiera M."/>
            <person name="Abouelleil A."/>
            <person name="Chapman S.B."/>
            <person name="Priest M."/>
            <person name="Young S.K."/>
            <person name="Wortman J."/>
            <person name="Nusbaum C."/>
            <person name="Birren B."/>
        </authorList>
    </citation>
    <scope>NUCLEOTIDE SEQUENCE [LARGE SCALE GENOMIC DNA]</scope>
    <source>
        <strain evidence="2 3">CBS 43764</strain>
    </source>
</reference>
<dbReference type="EMBL" id="KN847530">
    <property type="protein sequence ID" value="KIW08543.1"/>
    <property type="molecule type" value="Genomic_DNA"/>
</dbReference>
<dbReference type="VEuPathDB" id="FungiDB:PV09_00511"/>
<gene>
    <name evidence="2" type="ORF">PV09_00511</name>
</gene>
<evidence type="ECO:0000313" key="2">
    <source>
        <dbReference type="EMBL" id="KIW08543.1"/>
    </source>
</evidence>
<feature type="compositionally biased region" description="Polar residues" evidence="1">
    <location>
        <begin position="219"/>
        <end position="240"/>
    </location>
</feature>
<proteinExistence type="predicted"/>
<feature type="compositionally biased region" description="Low complexity" evidence="1">
    <location>
        <begin position="130"/>
        <end position="142"/>
    </location>
</feature>
<feature type="region of interest" description="Disordered" evidence="1">
    <location>
        <begin position="301"/>
        <end position="338"/>
    </location>
</feature>
<dbReference type="OrthoDB" id="5377213at2759"/>
<feature type="region of interest" description="Disordered" evidence="1">
    <location>
        <begin position="120"/>
        <end position="263"/>
    </location>
</feature>
<dbReference type="GeneID" id="27308484"/>
<dbReference type="Proteomes" id="UP000053259">
    <property type="component" value="Unassembled WGS sequence"/>
</dbReference>
<evidence type="ECO:0000256" key="1">
    <source>
        <dbReference type="SAM" id="MobiDB-lite"/>
    </source>
</evidence>
<protein>
    <submittedName>
        <fullName evidence="2">Uncharacterized protein</fullName>
    </submittedName>
</protein>
<organism evidence="2 3">
    <name type="scientific">Verruconis gallopava</name>
    <dbReference type="NCBI Taxonomy" id="253628"/>
    <lineage>
        <taxon>Eukaryota</taxon>
        <taxon>Fungi</taxon>
        <taxon>Dikarya</taxon>
        <taxon>Ascomycota</taxon>
        <taxon>Pezizomycotina</taxon>
        <taxon>Dothideomycetes</taxon>
        <taxon>Pleosporomycetidae</taxon>
        <taxon>Venturiales</taxon>
        <taxon>Sympoventuriaceae</taxon>
        <taxon>Verruconis</taxon>
    </lineage>
</organism>
<keyword evidence="3" id="KW-1185">Reference proteome</keyword>
<evidence type="ECO:0000313" key="3">
    <source>
        <dbReference type="Proteomes" id="UP000053259"/>
    </source>
</evidence>
<feature type="region of interest" description="Disordered" evidence="1">
    <location>
        <begin position="1"/>
        <end position="46"/>
    </location>
</feature>
<dbReference type="HOGENOM" id="CLU_040050_0_0_1"/>
<sequence length="407" mass="44577">MTSLGSRSFAPHGKIHKRAGSASSSLQSPTLPPALENFPSDYKSTPEFRPVRYTDEQWEVQPKVAANKIKPYLRKLSSKDENRIDLSRTTEENERIAGLGIGADFNTLVSRSVSEVSFTPVNSRSRHGRTTSNGSTFSTSSGLQRSTAPYSHTLRHTPRPYTPPVTKSYATSAVSDGVDEPTDLVGADGLRPRFYSDSHHNRSGSHGSLPAYPAPLRLHTSSSFTRLNTSQSSIPSSGAPNSARPRGDTLRSIDTVGSPSSRTSFDKAVSFLRRGQSIDELDAAAARAASIRALRAAYNEKEEAKEAKYRAKQERQRRKSDAAAASSSSTPAGPNEKREFVGKAYDEYSATHASSQPRTEKRSARPRLAMVASAGSGSKRGVKSTWLRFLAWLRTRLLRLSGRRHRR</sequence>
<feature type="compositionally biased region" description="Basic and acidic residues" evidence="1">
    <location>
        <begin position="301"/>
        <end position="314"/>
    </location>
</feature>
<dbReference type="RefSeq" id="XP_016218412.1">
    <property type="nucleotide sequence ID" value="XM_016353259.1"/>
</dbReference>
<feature type="compositionally biased region" description="Basic and acidic residues" evidence="1">
    <location>
        <begin position="190"/>
        <end position="200"/>
    </location>
</feature>
<name>A0A0D2APE3_9PEZI</name>
<accession>A0A0D2APE3</accession>
<dbReference type="AlphaFoldDB" id="A0A0D2APE3"/>